<feature type="region of interest" description="Disordered" evidence="1">
    <location>
        <begin position="504"/>
        <end position="552"/>
    </location>
</feature>
<dbReference type="Gene3D" id="3.30.420.10">
    <property type="entry name" value="Ribonuclease H-like superfamily/Ribonuclease H"/>
    <property type="match status" value="1"/>
</dbReference>
<reference evidence="3 4" key="1">
    <citation type="submission" date="2017-03" db="EMBL/GenBank/DDBJ databases">
        <title>Lifting the veil on microbial sulfur biogeochemistry in mining wastewaters.</title>
        <authorList>
            <person name="Kantor R.S."/>
            <person name="Colenbrander Nelson T."/>
            <person name="Marshall S."/>
            <person name="Bennett D."/>
            <person name="Apte S."/>
            <person name="Camacho D."/>
            <person name="Thomas B.C."/>
            <person name="Warren L.A."/>
            <person name="Banfield J.F."/>
        </authorList>
    </citation>
    <scope>NUCLEOTIDE SEQUENCE [LARGE SCALE GENOMIC DNA]</scope>
    <source>
        <strain evidence="3">32-67-7</strain>
    </source>
</reference>
<dbReference type="PROSITE" id="PS50994">
    <property type="entry name" value="INTEGRASE"/>
    <property type="match status" value="1"/>
</dbReference>
<feature type="domain" description="Integrase catalytic" evidence="2">
    <location>
        <begin position="166"/>
        <end position="369"/>
    </location>
</feature>
<dbReference type="InterPro" id="IPR036397">
    <property type="entry name" value="RNaseH_sf"/>
</dbReference>
<evidence type="ECO:0000259" key="2">
    <source>
        <dbReference type="PROSITE" id="PS50994"/>
    </source>
</evidence>
<feature type="compositionally biased region" description="Basic and acidic residues" evidence="1">
    <location>
        <begin position="506"/>
        <end position="518"/>
    </location>
</feature>
<sequence>MARTGASHEPQSEERRWDLAVARQRELRPLLDNPNRTRAEVEAAAQRLNVHTATVYRLLARYAVGETAQAVVTGVGGWKGGRPRLHARVIELIDMAVERLFLDRQAISKAQLGREIARRCASESMAMPSRSVISRRLQRIGEREQVRRRKGPGAAEAVTMRPGSLTVTQPNAVWQIDHSPADVILVDADSRAPIGRPWVTLVIDVASRVVTGLYVSLDPPSVVSVGMALQHAILPKDEALAERGISAEWPAFGLPELVHTDNGSDFRSRSFSHACSNLGIETDRRPVGAPRYGGHIERLIGSVMSEMHLLPGATFSNVAARGDYASDAAAIMTIDEFEVWLRRFVAGDYNRRIHASLSAPPLETWRRLCSEQAVTPRQPLDPEGLAVAFLPRISRTITRQGVSFHHVRYYEPFLAPLFDSGLRRIELAYDPRDLSRLLVETPQGVRALRYRNLTRPPMSLWELRAARRRLRAEGRAQVDEAALFAAREANGALVATAARESRRIRRESVRRERHRAEVKPAPTAEDEIPPEPIDVGAPTNPTSGFVVEIEPW</sequence>
<accession>A0A258D971</accession>
<dbReference type="InterPro" id="IPR015378">
    <property type="entry name" value="Transposase-like_Mu_C"/>
</dbReference>
<dbReference type="GO" id="GO:0003676">
    <property type="term" value="F:nucleic acid binding"/>
    <property type="evidence" value="ECO:0007669"/>
    <property type="project" value="InterPro"/>
</dbReference>
<dbReference type="SUPFAM" id="SSF50610">
    <property type="entry name" value="mu transposase, C-terminal domain"/>
    <property type="match status" value="1"/>
</dbReference>
<evidence type="ECO:0000256" key="1">
    <source>
        <dbReference type="SAM" id="MobiDB-lite"/>
    </source>
</evidence>
<evidence type="ECO:0000313" key="4">
    <source>
        <dbReference type="Proteomes" id="UP000215616"/>
    </source>
</evidence>
<dbReference type="InterPro" id="IPR012337">
    <property type="entry name" value="RNaseH-like_sf"/>
</dbReference>
<dbReference type="GO" id="GO:0015074">
    <property type="term" value="P:DNA integration"/>
    <property type="evidence" value="ECO:0007669"/>
    <property type="project" value="InterPro"/>
</dbReference>
<dbReference type="Pfam" id="PF09299">
    <property type="entry name" value="Mu-transpos_C"/>
    <property type="match status" value="1"/>
</dbReference>
<dbReference type="SUPFAM" id="SSF53098">
    <property type="entry name" value="Ribonuclease H-like"/>
    <property type="match status" value="1"/>
</dbReference>
<evidence type="ECO:0000313" key="3">
    <source>
        <dbReference type="EMBL" id="OYX04277.1"/>
    </source>
</evidence>
<protein>
    <submittedName>
        <fullName evidence="3">Integrase</fullName>
    </submittedName>
</protein>
<gene>
    <name evidence="3" type="ORF">B7Z12_07125</name>
</gene>
<dbReference type="InterPro" id="IPR009004">
    <property type="entry name" value="Transposase_Mu_C"/>
</dbReference>
<organism evidence="3 4">
    <name type="scientific">Caulobacter vibrioides</name>
    <name type="common">Caulobacter crescentus</name>
    <dbReference type="NCBI Taxonomy" id="155892"/>
    <lineage>
        <taxon>Bacteria</taxon>
        <taxon>Pseudomonadati</taxon>
        <taxon>Pseudomonadota</taxon>
        <taxon>Alphaproteobacteria</taxon>
        <taxon>Caulobacterales</taxon>
        <taxon>Caulobacteraceae</taxon>
        <taxon>Caulobacter</taxon>
    </lineage>
</organism>
<dbReference type="AlphaFoldDB" id="A0A258D971"/>
<dbReference type="EMBL" id="NCDQ01000088">
    <property type="protein sequence ID" value="OYX04277.1"/>
    <property type="molecule type" value="Genomic_DNA"/>
</dbReference>
<comment type="caution">
    <text evidence="3">The sequence shown here is derived from an EMBL/GenBank/DDBJ whole genome shotgun (WGS) entry which is preliminary data.</text>
</comment>
<proteinExistence type="predicted"/>
<dbReference type="Proteomes" id="UP000215616">
    <property type="component" value="Unassembled WGS sequence"/>
</dbReference>
<dbReference type="InterPro" id="IPR001584">
    <property type="entry name" value="Integrase_cat-core"/>
</dbReference>
<name>A0A258D971_CAUVI</name>